<dbReference type="EMBL" id="CACVAT010000618">
    <property type="protein sequence ID" value="CAA6830694.1"/>
    <property type="molecule type" value="Genomic_DNA"/>
</dbReference>
<sequence>MRRIEAITGLDELDTPPEVRSLALALIKAGSLPEKAELDALHIATAAVNGMDYLLTWNCKHIANAVMRPKVEAVCRDHGYEPPIICTPQELMEG</sequence>
<proteinExistence type="predicted"/>
<gene>
    <name evidence="1" type="ORF">HELGO_WM26602</name>
</gene>
<evidence type="ECO:0000313" key="1">
    <source>
        <dbReference type="EMBL" id="CAA6830694.1"/>
    </source>
</evidence>
<accession>A0A6S6UJU1</accession>
<protein>
    <submittedName>
        <fullName evidence="1">PIN domain-containing protein</fullName>
    </submittedName>
</protein>
<reference evidence="1" key="1">
    <citation type="submission" date="2020-01" db="EMBL/GenBank/DDBJ databases">
        <authorList>
            <person name="Meier V. D."/>
            <person name="Meier V D."/>
        </authorList>
    </citation>
    <scope>NUCLEOTIDE SEQUENCE</scope>
    <source>
        <strain evidence="1">HLG_WM_MAG_09</strain>
    </source>
</reference>
<dbReference type="CDD" id="cd18687">
    <property type="entry name" value="PIN_VapC-like"/>
    <property type="match status" value="1"/>
</dbReference>
<name>A0A6S6UJU1_9GAMM</name>
<organism evidence="1">
    <name type="scientific">uncultured Thiotrichaceae bacterium</name>
    <dbReference type="NCBI Taxonomy" id="298394"/>
    <lineage>
        <taxon>Bacteria</taxon>
        <taxon>Pseudomonadati</taxon>
        <taxon>Pseudomonadota</taxon>
        <taxon>Gammaproteobacteria</taxon>
        <taxon>Thiotrichales</taxon>
        <taxon>Thiotrichaceae</taxon>
        <taxon>environmental samples</taxon>
    </lineage>
</organism>
<dbReference type="AlphaFoldDB" id="A0A6S6UJU1"/>